<proteinExistence type="inferred from homology"/>
<reference evidence="3 4" key="1">
    <citation type="submission" date="2018-02" db="EMBL/GenBank/DDBJ databases">
        <title>Genome sequence of Desulfovibrio carbinolicus DSM 3852.</title>
        <authorList>
            <person name="Wilbanks E."/>
            <person name="Skennerton C.T."/>
            <person name="Orphan V.J."/>
        </authorList>
    </citation>
    <scope>NUCLEOTIDE SEQUENCE [LARGE SCALE GENOMIC DNA]</scope>
    <source>
        <strain evidence="3 4">DSM 3852</strain>
    </source>
</reference>
<evidence type="ECO:0000256" key="1">
    <source>
        <dbReference type="ARBA" id="ARBA00005953"/>
    </source>
</evidence>
<dbReference type="SUPFAM" id="SSF54637">
    <property type="entry name" value="Thioesterase/thiol ester dehydrase-isomerase"/>
    <property type="match status" value="1"/>
</dbReference>
<keyword evidence="2" id="KW-0378">Hydrolase</keyword>
<protein>
    <submittedName>
        <fullName evidence="3">Thioesterase</fullName>
    </submittedName>
</protein>
<dbReference type="Pfam" id="PF13279">
    <property type="entry name" value="4HBT_2"/>
    <property type="match status" value="1"/>
</dbReference>
<dbReference type="KEGG" id="dcb:C3Y92_13265"/>
<sequence>MALILKPEDFPLPDSRLALTVSYGEVDQMGYAYYGHYPHWFERGRGHFIRVRGMSYGEVEARGVWLPVRDMAVRYLRPARYDDAITVRTAVSEWGRASVTFAYQIFGPPEDATLLAVGETLHACTSPQGRPMPVPSWLRELFTV</sequence>
<dbReference type="Proteomes" id="UP000293296">
    <property type="component" value="Chromosome"/>
</dbReference>
<dbReference type="RefSeq" id="WP_129353350.1">
    <property type="nucleotide sequence ID" value="NZ_CP026538.1"/>
</dbReference>
<dbReference type="CDD" id="cd00586">
    <property type="entry name" value="4HBT"/>
    <property type="match status" value="1"/>
</dbReference>
<gene>
    <name evidence="3" type="ORF">C3Y92_13265</name>
</gene>
<dbReference type="InterPro" id="IPR029069">
    <property type="entry name" value="HotDog_dom_sf"/>
</dbReference>
<dbReference type="Gene3D" id="3.10.129.10">
    <property type="entry name" value="Hotdog Thioesterase"/>
    <property type="match status" value="1"/>
</dbReference>
<dbReference type="GO" id="GO:0047617">
    <property type="term" value="F:fatty acyl-CoA hydrolase activity"/>
    <property type="evidence" value="ECO:0007669"/>
    <property type="project" value="TreeGrafter"/>
</dbReference>
<dbReference type="NCBIfam" id="TIGR00051">
    <property type="entry name" value="YbgC/FadM family acyl-CoA thioesterase"/>
    <property type="match status" value="1"/>
</dbReference>
<evidence type="ECO:0000256" key="2">
    <source>
        <dbReference type="ARBA" id="ARBA00022801"/>
    </source>
</evidence>
<organism evidence="3 4">
    <name type="scientific">Solidesulfovibrio carbinolicus</name>
    <dbReference type="NCBI Taxonomy" id="296842"/>
    <lineage>
        <taxon>Bacteria</taxon>
        <taxon>Pseudomonadati</taxon>
        <taxon>Thermodesulfobacteriota</taxon>
        <taxon>Desulfovibrionia</taxon>
        <taxon>Desulfovibrionales</taxon>
        <taxon>Desulfovibrionaceae</taxon>
        <taxon>Solidesulfovibrio</taxon>
    </lineage>
</organism>
<dbReference type="InterPro" id="IPR006684">
    <property type="entry name" value="YbgC/YbaW"/>
</dbReference>
<dbReference type="AlphaFoldDB" id="A0A4P6HLR9"/>
<dbReference type="PANTHER" id="PTHR31793">
    <property type="entry name" value="4-HYDROXYBENZOYL-COA THIOESTERASE FAMILY MEMBER"/>
    <property type="match status" value="1"/>
</dbReference>
<evidence type="ECO:0000313" key="3">
    <source>
        <dbReference type="EMBL" id="QAZ68143.1"/>
    </source>
</evidence>
<accession>A0A4P6HLR9</accession>
<name>A0A4P6HLR9_9BACT</name>
<dbReference type="OrthoDB" id="9808429at2"/>
<dbReference type="PIRSF" id="PIRSF003230">
    <property type="entry name" value="YbgC"/>
    <property type="match status" value="1"/>
</dbReference>
<dbReference type="InterPro" id="IPR050563">
    <property type="entry name" value="4-hydroxybenzoyl-CoA_TE"/>
</dbReference>
<keyword evidence="4" id="KW-1185">Reference proteome</keyword>
<dbReference type="EMBL" id="CP026538">
    <property type="protein sequence ID" value="QAZ68143.1"/>
    <property type="molecule type" value="Genomic_DNA"/>
</dbReference>
<dbReference type="PANTHER" id="PTHR31793:SF27">
    <property type="entry name" value="NOVEL THIOESTERASE SUPERFAMILY DOMAIN AND SAPOSIN A-TYPE DOMAIN CONTAINING PROTEIN (0610012H03RIK)"/>
    <property type="match status" value="1"/>
</dbReference>
<evidence type="ECO:0000313" key="4">
    <source>
        <dbReference type="Proteomes" id="UP000293296"/>
    </source>
</evidence>
<comment type="similarity">
    <text evidence="1">Belongs to the 4-hydroxybenzoyl-CoA thioesterase family.</text>
</comment>